<protein>
    <submittedName>
        <fullName evidence="2">Alpha-ketoglutarate-dependent dioxygenase AlkB</fullName>
    </submittedName>
</protein>
<dbReference type="PANTHER" id="PTHR31212:SF4">
    <property type="entry name" value="ALPHA-KETOGLUTARATE-DEPENDENT DIOXYGENASE ALKB HOMOLOG 3"/>
    <property type="match status" value="1"/>
</dbReference>
<reference evidence="2 3" key="1">
    <citation type="journal article" date="2022" name="Environ. Microbiol. Rep.">
        <title>Eco-phylogenetic analyses reveal divergent evolution of vitamin B12 metabolism in the marine bacterial family 'Psychromonadaceae'.</title>
        <authorList>
            <person name="Jin X."/>
            <person name="Yang Y."/>
            <person name="Cao H."/>
            <person name="Gao B."/>
            <person name="Zhao Z."/>
        </authorList>
    </citation>
    <scope>NUCLEOTIDE SEQUENCE [LARGE SCALE GENOMIC DNA]</scope>
    <source>
        <strain evidence="2 3">MKS20</strain>
    </source>
</reference>
<keyword evidence="2" id="KW-0560">Oxidoreductase</keyword>
<comment type="caution">
    <text evidence="2">The sequence shown here is derived from an EMBL/GenBank/DDBJ whole genome shotgun (WGS) entry which is preliminary data.</text>
</comment>
<proteinExistence type="predicted"/>
<dbReference type="InterPro" id="IPR005123">
    <property type="entry name" value="Oxoglu/Fe-dep_dioxygenase_dom"/>
</dbReference>
<keyword evidence="2" id="KW-0223">Dioxygenase</keyword>
<accession>A0ABS8W3T0</accession>
<dbReference type="Gene3D" id="2.60.120.590">
    <property type="entry name" value="Alpha-ketoglutarate-dependent dioxygenase AlkB-like"/>
    <property type="match status" value="1"/>
</dbReference>
<feature type="domain" description="Fe2OG dioxygenase" evidence="1">
    <location>
        <begin position="100"/>
        <end position="197"/>
    </location>
</feature>
<dbReference type="RefSeq" id="WP_233051214.1">
    <property type="nucleotide sequence ID" value="NZ_JAIMJA010000002.1"/>
</dbReference>
<evidence type="ECO:0000259" key="1">
    <source>
        <dbReference type="PROSITE" id="PS51471"/>
    </source>
</evidence>
<dbReference type="PROSITE" id="PS51471">
    <property type="entry name" value="FE2OG_OXY"/>
    <property type="match status" value="1"/>
</dbReference>
<evidence type="ECO:0000313" key="3">
    <source>
        <dbReference type="Proteomes" id="UP001201273"/>
    </source>
</evidence>
<dbReference type="InterPro" id="IPR032854">
    <property type="entry name" value="ALKBH3"/>
</dbReference>
<sequence>MTLFSGHQGLEHIQLPGAELWYQPDFYSQIQADNHLLALQQLAWQQLSIRLYGKEVLQPRQQVWFGDKPYTYSGLTLTPAPWTALLSQLKRDVELTSGHSFNTVLGNLYRDGSDYMGWHSDDEVELGPDPVIASLSFGETRRFLLRHKTTGEKLELALPHGALLIMGGSTQHYWQHQVAKTQKPCRLRINLTFRDVCMT</sequence>
<name>A0ABS8W3T0_9GAMM</name>
<keyword evidence="3" id="KW-1185">Reference proteome</keyword>
<dbReference type="InterPro" id="IPR027450">
    <property type="entry name" value="AlkB-like"/>
</dbReference>
<dbReference type="SUPFAM" id="SSF51197">
    <property type="entry name" value="Clavaminate synthase-like"/>
    <property type="match status" value="1"/>
</dbReference>
<dbReference type="PANTHER" id="PTHR31212">
    <property type="entry name" value="ALPHA-KETOGLUTARATE-DEPENDENT DIOXYGENASE ALKB HOMOLOG 3"/>
    <property type="match status" value="1"/>
</dbReference>
<organism evidence="2 3">
    <name type="scientific">Motilimonas cestriensis</name>
    <dbReference type="NCBI Taxonomy" id="2742685"/>
    <lineage>
        <taxon>Bacteria</taxon>
        <taxon>Pseudomonadati</taxon>
        <taxon>Pseudomonadota</taxon>
        <taxon>Gammaproteobacteria</taxon>
        <taxon>Alteromonadales</taxon>
        <taxon>Alteromonadales genera incertae sedis</taxon>
        <taxon>Motilimonas</taxon>
    </lineage>
</organism>
<gene>
    <name evidence="2" type="ORF">K6Y31_02140</name>
</gene>
<evidence type="ECO:0000313" key="2">
    <source>
        <dbReference type="EMBL" id="MCE2593611.1"/>
    </source>
</evidence>
<dbReference type="Pfam" id="PF13532">
    <property type="entry name" value="2OG-FeII_Oxy_2"/>
    <property type="match status" value="1"/>
</dbReference>
<dbReference type="InterPro" id="IPR037151">
    <property type="entry name" value="AlkB-like_sf"/>
</dbReference>
<dbReference type="Proteomes" id="UP001201273">
    <property type="component" value="Unassembled WGS sequence"/>
</dbReference>
<dbReference type="EMBL" id="JAIMJA010000002">
    <property type="protein sequence ID" value="MCE2593611.1"/>
    <property type="molecule type" value="Genomic_DNA"/>
</dbReference>
<dbReference type="GO" id="GO:0051213">
    <property type="term" value="F:dioxygenase activity"/>
    <property type="evidence" value="ECO:0007669"/>
    <property type="project" value="UniProtKB-KW"/>
</dbReference>